<dbReference type="OrthoDB" id="330204at2759"/>
<sequence>MLYIQTSLRSNSINRVHGVAQQGNTCSSDYRESIRSAADRQERGTGEPSSTAVADAVAQGFGECLQCPVLSGGSPGISAKPRLHALQAIILQCIILCCLKILISPTEASVGFRFKGWDRRFTTCKLVRFDGNAVEGKSEFEALVMVNSVNEVVSFEPAQAIPMCDVSNHNLAFVPCGDSAVRQDHTRFVFPLPVAGKSSSQHDEKGKNEGASEWRITKLARAAGGMAYRAASTGVAAGNAVVNYIMGRSALLTESLHQKLARYRREAISYGLECQDPVMELSMKSAMNPPIASVIGQGVGSVIELEGSGVVKVGS</sequence>
<evidence type="ECO:0000313" key="3">
    <source>
        <dbReference type="Proteomes" id="UP000007494"/>
    </source>
</evidence>
<reference evidence="1" key="2">
    <citation type="submission" date="2011-03" db="EMBL/GenBank/DDBJ databases">
        <title>Comparative genomics and transcriptomics of Neospora caninum and Toxoplasma gondii.</title>
        <authorList>
            <person name="Reid A.J."/>
            <person name="Sohal A."/>
            <person name="Harris D."/>
            <person name="Quail M."/>
            <person name="Sanders M."/>
            <person name="Berriman M."/>
            <person name="Wastling J.M."/>
            <person name="Pain A."/>
        </authorList>
    </citation>
    <scope>NUCLEOTIDE SEQUENCE</scope>
    <source>
        <strain evidence="1">Liverpool</strain>
    </source>
</reference>
<dbReference type="EMBL" id="FR823388">
    <property type="protein sequence ID" value="CBZ52462.1"/>
    <property type="molecule type" value="Genomic_DNA"/>
</dbReference>
<dbReference type="RefSeq" id="XP_003882494.1">
    <property type="nucleotide sequence ID" value="XM_003882445.1"/>
</dbReference>
<accession>F0VFG8</accession>
<keyword evidence="3" id="KW-1185">Reference proteome</keyword>
<reference evidence="3" key="3">
    <citation type="journal article" date="2012" name="PLoS Pathog.">
        <title>Comparative genomics of the apicomplexan parasites Toxoplasma gondii and Neospora caninum: Coccidia differing in host range and transmission strategy.</title>
        <authorList>
            <person name="Reid A.J."/>
            <person name="Vermont S.J."/>
            <person name="Cotton J.A."/>
            <person name="Harris D."/>
            <person name="Hill-Cawthorne G.A."/>
            <person name="Konen-Waisman S."/>
            <person name="Latham S.M."/>
            <person name="Mourier T."/>
            <person name="Norton R."/>
            <person name="Quail M.A."/>
            <person name="Sanders M."/>
            <person name="Shanmugam D."/>
            <person name="Sohal A."/>
            <person name="Wasmuth J.D."/>
            <person name="Brunk B."/>
            <person name="Grigg M.E."/>
            <person name="Howard J.C."/>
            <person name="Parkinson J."/>
            <person name="Roos D.S."/>
            <person name="Trees A.J."/>
            <person name="Berriman M."/>
            <person name="Pain A."/>
            <person name="Wastling J.M."/>
        </authorList>
    </citation>
    <scope>NUCLEOTIDE SEQUENCE [LARGE SCALE GENOMIC DNA]</scope>
    <source>
        <strain evidence="3">Liverpool</strain>
    </source>
</reference>
<dbReference type="OMA" id="RQDHTRF"/>
<name>F0VFG8_NEOCL</name>
<dbReference type="GeneID" id="13444542"/>
<evidence type="ECO:0000313" key="1">
    <source>
        <dbReference type="EMBL" id="CBZ52462.1"/>
    </source>
</evidence>
<gene>
    <name evidence="2" type="ORF">BN1204_022510</name>
    <name evidence="1" type="ORF">NCLIV_022510</name>
</gene>
<dbReference type="InParanoid" id="F0VFG8"/>
<evidence type="ECO:0000313" key="2">
    <source>
        <dbReference type="EMBL" id="CEL66437.1"/>
    </source>
</evidence>
<dbReference type="EMBL" id="LN714481">
    <property type="protein sequence ID" value="CEL66437.1"/>
    <property type="molecule type" value="Genomic_DNA"/>
</dbReference>
<proteinExistence type="predicted"/>
<dbReference type="Proteomes" id="UP000007494">
    <property type="component" value="Chromosome VIIa"/>
</dbReference>
<dbReference type="VEuPathDB" id="ToxoDB:NCLIV_022510"/>
<dbReference type="eggNOG" id="ENOG502QZ1A">
    <property type="taxonomic scope" value="Eukaryota"/>
</dbReference>
<reference evidence="1" key="1">
    <citation type="submission" date="2011-02" db="EMBL/GenBank/DDBJ databases">
        <authorList>
            <person name="Aslett M."/>
        </authorList>
    </citation>
    <scope>NUCLEOTIDE SEQUENCE</scope>
    <source>
        <strain evidence="1">Liverpool</strain>
    </source>
</reference>
<reference evidence="2" key="4">
    <citation type="journal article" date="2015" name="PLoS ONE">
        <title>Comprehensive Evaluation of Toxoplasma gondii VEG and Neospora caninum LIV Genomes with Tachyzoite Stage Transcriptome and Proteome Defines Novel Transcript Features.</title>
        <authorList>
            <person name="Ramaprasad A."/>
            <person name="Mourier T."/>
            <person name="Naeem R."/>
            <person name="Malas T.B."/>
            <person name="Moussa E."/>
            <person name="Panigrahi A."/>
            <person name="Vermont S.J."/>
            <person name="Otto T.D."/>
            <person name="Wastling J."/>
            <person name="Pain A."/>
        </authorList>
    </citation>
    <scope>NUCLEOTIDE SEQUENCE</scope>
    <source>
        <strain evidence="2">Liverpool</strain>
    </source>
</reference>
<organism evidence="1 3">
    <name type="scientific">Neospora caninum (strain Liverpool)</name>
    <dbReference type="NCBI Taxonomy" id="572307"/>
    <lineage>
        <taxon>Eukaryota</taxon>
        <taxon>Sar</taxon>
        <taxon>Alveolata</taxon>
        <taxon>Apicomplexa</taxon>
        <taxon>Conoidasida</taxon>
        <taxon>Coccidia</taxon>
        <taxon>Eucoccidiorida</taxon>
        <taxon>Eimeriorina</taxon>
        <taxon>Sarcocystidae</taxon>
        <taxon>Neospora</taxon>
    </lineage>
</organism>
<protein>
    <submittedName>
        <fullName evidence="1">Uncharacterized protein</fullName>
    </submittedName>
</protein>
<dbReference type="AlphaFoldDB" id="F0VFG8"/>